<dbReference type="OrthoDB" id="196131at2759"/>
<dbReference type="Gene3D" id="3.30.70.270">
    <property type="match status" value="2"/>
</dbReference>
<dbReference type="InterPro" id="IPR000477">
    <property type="entry name" value="RT_dom"/>
</dbReference>
<dbReference type="SUPFAM" id="SSF56672">
    <property type="entry name" value="DNA/RNA polymerases"/>
    <property type="match status" value="1"/>
</dbReference>
<dbReference type="InterPro" id="IPR041577">
    <property type="entry name" value="RT_RNaseH_2"/>
</dbReference>
<dbReference type="FunFam" id="3.30.70.270:FF:000026">
    <property type="entry name" value="Transposon Ty3-G Gag-Pol polyprotein"/>
    <property type="match status" value="1"/>
</dbReference>
<name>A0A8S1AKZ4_ARCPL</name>
<accession>A0A8S1AKZ4</accession>
<dbReference type="EMBL" id="CADEBD010000347">
    <property type="protein sequence ID" value="CAB3250234.1"/>
    <property type="molecule type" value="Genomic_DNA"/>
</dbReference>
<dbReference type="InterPro" id="IPR043502">
    <property type="entry name" value="DNA/RNA_pol_sf"/>
</dbReference>
<evidence type="ECO:0000259" key="2">
    <source>
        <dbReference type="PROSITE" id="PS50878"/>
    </source>
</evidence>
<dbReference type="Pfam" id="PF00078">
    <property type="entry name" value="RVT_1"/>
    <property type="match status" value="1"/>
</dbReference>
<proteinExistence type="predicted"/>
<dbReference type="PROSITE" id="PS50878">
    <property type="entry name" value="RT_POL"/>
    <property type="match status" value="1"/>
</dbReference>
<dbReference type="Pfam" id="PF17919">
    <property type="entry name" value="RT_RNaseH_2"/>
    <property type="match status" value="1"/>
</dbReference>
<organism evidence="3 4">
    <name type="scientific">Arctia plantaginis</name>
    <name type="common">Wood tiger moth</name>
    <name type="synonym">Phalaena plantaginis</name>
    <dbReference type="NCBI Taxonomy" id="874455"/>
    <lineage>
        <taxon>Eukaryota</taxon>
        <taxon>Metazoa</taxon>
        <taxon>Ecdysozoa</taxon>
        <taxon>Arthropoda</taxon>
        <taxon>Hexapoda</taxon>
        <taxon>Insecta</taxon>
        <taxon>Pterygota</taxon>
        <taxon>Neoptera</taxon>
        <taxon>Endopterygota</taxon>
        <taxon>Lepidoptera</taxon>
        <taxon>Glossata</taxon>
        <taxon>Ditrysia</taxon>
        <taxon>Noctuoidea</taxon>
        <taxon>Erebidae</taxon>
        <taxon>Arctiinae</taxon>
        <taxon>Arctia</taxon>
    </lineage>
</organism>
<reference evidence="3 4" key="1">
    <citation type="submission" date="2020-04" db="EMBL/GenBank/DDBJ databases">
        <authorList>
            <person name="Wallbank WR R."/>
            <person name="Pardo Diaz C."/>
            <person name="Kozak K."/>
            <person name="Martin S."/>
            <person name="Jiggins C."/>
            <person name="Moest M."/>
            <person name="Warren A I."/>
            <person name="Byers J.R.P. K."/>
            <person name="Montejo-Kovacevich G."/>
            <person name="Yen C E."/>
        </authorList>
    </citation>
    <scope>NUCLEOTIDE SEQUENCE [LARGE SCALE GENOMIC DNA]</scope>
</reference>
<sequence length="169" mass="19022">MPFMDDILSAATTVEDGLNKLGKILEALRQAGLTLNLQKCYFFEDTLEYLGFEVSREGLRPGQKKTEAVASFPAPATVHQVRQFVGLESFFRRFIPNFASIAKPLTMLTKLNTPWTWGEDQEKAFQLIKANLTQRPLLALYNPKYLTEVHCDASKLGLGGILLQRAEDK</sequence>
<evidence type="ECO:0000313" key="4">
    <source>
        <dbReference type="Proteomes" id="UP000494256"/>
    </source>
</evidence>
<dbReference type="InterPro" id="IPR043128">
    <property type="entry name" value="Rev_trsase/Diguanyl_cyclase"/>
</dbReference>
<evidence type="ECO:0000256" key="1">
    <source>
        <dbReference type="ARBA" id="ARBA00023268"/>
    </source>
</evidence>
<dbReference type="PANTHER" id="PTHR37984">
    <property type="entry name" value="PROTEIN CBG26694"/>
    <property type="match status" value="1"/>
</dbReference>
<dbReference type="Proteomes" id="UP000494256">
    <property type="component" value="Unassembled WGS sequence"/>
</dbReference>
<gene>
    <name evidence="3" type="ORF">APLA_LOCUS13037</name>
</gene>
<dbReference type="InterPro" id="IPR050951">
    <property type="entry name" value="Retrovirus_Pol_polyprotein"/>
</dbReference>
<dbReference type="GO" id="GO:0071897">
    <property type="term" value="P:DNA biosynthetic process"/>
    <property type="evidence" value="ECO:0007669"/>
    <property type="project" value="UniProtKB-ARBA"/>
</dbReference>
<protein>
    <recommendedName>
        <fullName evidence="2">Reverse transcriptase domain-containing protein</fullName>
    </recommendedName>
</protein>
<dbReference type="PANTHER" id="PTHR37984:SF5">
    <property type="entry name" value="PROTEIN NYNRIN-LIKE"/>
    <property type="match status" value="1"/>
</dbReference>
<comment type="caution">
    <text evidence="3">The sequence shown here is derived from an EMBL/GenBank/DDBJ whole genome shotgun (WGS) entry which is preliminary data.</text>
</comment>
<dbReference type="AlphaFoldDB" id="A0A8S1AKZ4"/>
<evidence type="ECO:0000313" key="3">
    <source>
        <dbReference type="EMBL" id="CAB3250234.1"/>
    </source>
</evidence>
<keyword evidence="1" id="KW-0511">Multifunctional enzyme</keyword>
<dbReference type="GO" id="GO:0003824">
    <property type="term" value="F:catalytic activity"/>
    <property type="evidence" value="ECO:0007669"/>
    <property type="project" value="UniProtKB-KW"/>
</dbReference>
<feature type="domain" description="Reverse transcriptase" evidence="2">
    <location>
        <begin position="1"/>
        <end position="54"/>
    </location>
</feature>